<evidence type="ECO:0000256" key="1">
    <source>
        <dbReference type="ARBA" id="ARBA00004141"/>
    </source>
</evidence>
<name>A0A516NP78_9NOCA</name>
<comment type="subcellular location">
    <subcellularLocation>
        <location evidence="1">Membrane</location>
        <topology evidence="1">Multi-pass membrane protein</topology>
    </subcellularLocation>
</comment>
<dbReference type="GeneID" id="80334699"/>
<organism evidence="6 7">
    <name type="scientific">Nocardia otitidiscaviarum</name>
    <dbReference type="NCBI Taxonomy" id="1823"/>
    <lineage>
        <taxon>Bacteria</taxon>
        <taxon>Bacillati</taxon>
        <taxon>Actinomycetota</taxon>
        <taxon>Actinomycetes</taxon>
        <taxon>Mycobacteriales</taxon>
        <taxon>Nocardiaceae</taxon>
        <taxon>Nocardia</taxon>
    </lineage>
</organism>
<dbReference type="AlphaFoldDB" id="A0A516NP78"/>
<protein>
    <submittedName>
        <fullName evidence="6">DoxX family protein</fullName>
    </submittedName>
</protein>
<evidence type="ECO:0000256" key="3">
    <source>
        <dbReference type="ARBA" id="ARBA00022989"/>
    </source>
</evidence>
<evidence type="ECO:0000256" key="4">
    <source>
        <dbReference type="ARBA" id="ARBA00023136"/>
    </source>
</evidence>
<evidence type="ECO:0000256" key="2">
    <source>
        <dbReference type="ARBA" id="ARBA00022692"/>
    </source>
</evidence>
<reference evidence="6 7" key="1">
    <citation type="submission" date="2019-07" db="EMBL/GenBank/DDBJ databases">
        <title>Complete Genome Sequence and Methylome Analysis of Nocardia otitidis-caviarum NEB252.</title>
        <authorList>
            <person name="Fomenkov A."/>
            <person name="Anton B.P."/>
            <person name="Vincze T."/>
            <person name="Roberts R.J."/>
        </authorList>
    </citation>
    <scope>NUCLEOTIDE SEQUENCE [LARGE SCALE GENOMIC DNA]</scope>
    <source>
        <strain evidence="6 7">NEB252</strain>
    </source>
</reference>
<proteinExistence type="predicted"/>
<feature type="transmembrane region" description="Helical" evidence="5">
    <location>
        <begin position="69"/>
        <end position="89"/>
    </location>
</feature>
<feature type="transmembrane region" description="Helical" evidence="5">
    <location>
        <begin position="44"/>
        <end position="62"/>
    </location>
</feature>
<dbReference type="RefSeq" id="WP_143981926.1">
    <property type="nucleotide sequence ID" value="NZ_CP041695.1"/>
</dbReference>
<accession>A0A516NP78</accession>
<dbReference type="Proteomes" id="UP000317039">
    <property type="component" value="Chromosome"/>
</dbReference>
<evidence type="ECO:0000313" key="6">
    <source>
        <dbReference type="EMBL" id="QDP80699.1"/>
    </source>
</evidence>
<dbReference type="KEGG" id="nod:FOH10_20275"/>
<feature type="transmembrane region" description="Helical" evidence="5">
    <location>
        <begin position="95"/>
        <end position="113"/>
    </location>
</feature>
<dbReference type="GO" id="GO:0016020">
    <property type="term" value="C:membrane"/>
    <property type="evidence" value="ECO:0007669"/>
    <property type="project" value="UniProtKB-SubCell"/>
</dbReference>
<gene>
    <name evidence="6" type="ORF">FOH10_20275</name>
</gene>
<keyword evidence="4 5" id="KW-0472">Membrane</keyword>
<evidence type="ECO:0000256" key="5">
    <source>
        <dbReference type="SAM" id="Phobius"/>
    </source>
</evidence>
<dbReference type="EMBL" id="CP041695">
    <property type="protein sequence ID" value="QDP80699.1"/>
    <property type="molecule type" value="Genomic_DNA"/>
</dbReference>
<keyword evidence="3 5" id="KW-1133">Transmembrane helix</keyword>
<sequence>MSTAAIIVSVLAALAALVAAGADVIRTDWVAGNMARYGVPRGWLAGLAGVKALGGAGLLIGLAAHPLALAAAAGLTIYFVLALATVVRARAWSDVGYPLPFLALAAAALALHLT</sequence>
<dbReference type="Pfam" id="PF13564">
    <property type="entry name" value="DoxX_2"/>
    <property type="match status" value="1"/>
</dbReference>
<dbReference type="InterPro" id="IPR032808">
    <property type="entry name" value="DoxX"/>
</dbReference>
<keyword evidence="2 5" id="KW-0812">Transmembrane</keyword>
<evidence type="ECO:0000313" key="7">
    <source>
        <dbReference type="Proteomes" id="UP000317039"/>
    </source>
</evidence>